<evidence type="ECO:0000256" key="2">
    <source>
        <dbReference type="ARBA" id="ARBA00008873"/>
    </source>
</evidence>
<dbReference type="GO" id="GO:0005385">
    <property type="term" value="F:zinc ion transmembrane transporter activity"/>
    <property type="evidence" value="ECO:0007669"/>
    <property type="project" value="TreeGrafter"/>
</dbReference>
<feature type="transmembrane region" description="Helical" evidence="7">
    <location>
        <begin position="65"/>
        <end position="84"/>
    </location>
</feature>
<organism evidence="9">
    <name type="scientific">Arcella intermedia</name>
    <dbReference type="NCBI Taxonomy" id="1963864"/>
    <lineage>
        <taxon>Eukaryota</taxon>
        <taxon>Amoebozoa</taxon>
        <taxon>Tubulinea</taxon>
        <taxon>Elardia</taxon>
        <taxon>Arcellinida</taxon>
        <taxon>Sphaerothecina</taxon>
        <taxon>Arcellidae</taxon>
        <taxon>Arcella</taxon>
    </lineage>
</organism>
<evidence type="ECO:0000256" key="6">
    <source>
        <dbReference type="ARBA" id="ARBA00023136"/>
    </source>
</evidence>
<dbReference type="GO" id="GO:0016020">
    <property type="term" value="C:membrane"/>
    <property type="evidence" value="ECO:0007669"/>
    <property type="project" value="UniProtKB-SubCell"/>
</dbReference>
<accession>A0A6B2LU71</accession>
<feature type="domain" description="Cation efflux protein transmembrane" evidence="8">
    <location>
        <begin position="3"/>
        <end position="92"/>
    </location>
</feature>
<dbReference type="InterPro" id="IPR058533">
    <property type="entry name" value="Cation_efflux_TM"/>
</dbReference>
<keyword evidence="6 7" id="KW-0472">Membrane</keyword>
<keyword evidence="3 7" id="KW-0812">Transmembrane</keyword>
<feature type="transmembrane region" description="Helical" evidence="7">
    <location>
        <begin position="24"/>
        <end position="44"/>
    </location>
</feature>
<comment type="similarity">
    <text evidence="2">Belongs to the cation diffusion facilitator (CDF) transporter (TC 2.A.4) family. SLC30A subfamily.</text>
</comment>
<sequence length="103" mass="11548">MMVLSSILFVSELSIGYKTGSLALIGDAFHMISDTLSLLIAFVATRMSKNSVTEQHTYGWQRSEVIGSFINGVFLLSVSLFIAMEAIQRFIEVPSFIFFHDYL</sequence>
<reference evidence="9" key="1">
    <citation type="journal article" date="2020" name="J. Eukaryot. Microbiol.">
        <title>De novo Sequencing, Assembly and Annotation of the Transcriptome for the Free-Living Testate Amoeba Arcella intermedia.</title>
        <authorList>
            <person name="Ribeiro G.M."/>
            <person name="Porfirio-Sousa A.L."/>
            <person name="Maurer-Alcala X.X."/>
            <person name="Katz L.A."/>
            <person name="Lahr D.J.G."/>
        </authorList>
    </citation>
    <scope>NUCLEOTIDE SEQUENCE</scope>
</reference>
<keyword evidence="4" id="KW-0862">Zinc</keyword>
<dbReference type="GO" id="GO:0006882">
    <property type="term" value="P:intracellular zinc ion homeostasis"/>
    <property type="evidence" value="ECO:0007669"/>
    <property type="project" value="TreeGrafter"/>
</dbReference>
<dbReference type="InterPro" id="IPR027469">
    <property type="entry name" value="Cation_efflux_TMD_sf"/>
</dbReference>
<evidence type="ECO:0000313" key="9">
    <source>
        <dbReference type="EMBL" id="NDV40086.1"/>
    </source>
</evidence>
<evidence type="ECO:0000256" key="4">
    <source>
        <dbReference type="ARBA" id="ARBA00022833"/>
    </source>
</evidence>
<dbReference type="Gene3D" id="1.20.1510.10">
    <property type="entry name" value="Cation efflux protein transmembrane domain"/>
    <property type="match status" value="1"/>
</dbReference>
<evidence type="ECO:0000256" key="5">
    <source>
        <dbReference type="ARBA" id="ARBA00022989"/>
    </source>
</evidence>
<keyword evidence="5 7" id="KW-1133">Transmembrane helix</keyword>
<dbReference type="AlphaFoldDB" id="A0A6B2LU71"/>
<evidence type="ECO:0000256" key="3">
    <source>
        <dbReference type="ARBA" id="ARBA00022692"/>
    </source>
</evidence>
<dbReference type="PANTHER" id="PTHR45820:SF4">
    <property type="entry name" value="ZINC TRANSPORTER 63C, ISOFORM F"/>
    <property type="match status" value="1"/>
</dbReference>
<dbReference type="InterPro" id="IPR002524">
    <property type="entry name" value="Cation_efflux"/>
</dbReference>
<dbReference type="EMBL" id="GIBP01011117">
    <property type="protein sequence ID" value="NDV40086.1"/>
    <property type="molecule type" value="Transcribed_RNA"/>
</dbReference>
<protein>
    <recommendedName>
        <fullName evidence="8">Cation efflux protein transmembrane domain-containing protein</fullName>
    </recommendedName>
</protein>
<dbReference type="SUPFAM" id="SSF161111">
    <property type="entry name" value="Cation efflux protein transmembrane domain-like"/>
    <property type="match status" value="1"/>
</dbReference>
<evidence type="ECO:0000259" key="8">
    <source>
        <dbReference type="Pfam" id="PF01545"/>
    </source>
</evidence>
<evidence type="ECO:0000256" key="7">
    <source>
        <dbReference type="SAM" id="Phobius"/>
    </source>
</evidence>
<proteinExistence type="inferred from homology"/>
<name>A0A6B2LU71_9EUKA</name>
<comment type="subcellular location">
    <subcellularLocation>
        <location evidence="1">Membrane</location>
        <topology evidence="1">Multi-pass membrane protein</topology>
    </subcellularLocation>
</comment>
<dbReference type="PANTHER" id="PTHR45820">
    <property type="entry name" value="FI23527P1"/>
    <property type="match status" value="1"/>
</dbReference>
<dbReference type="Pfam" id="PF01545">
    <property type="entry name" value="Cation_efflux"/>
    <property type="match status" value="1"/>
</dbReference>
<evidence type="ECO:0000256" key="1">
    <source>
        <dbReference type="ARBA" id="ARBA00004141"/>
    </source>
</evidence>
<dbReference type="NCBIfam" id="TIGR01297">
    <property type="entry name" value="CDF"/>
    <property type="match status" value="1"/>
</dbReference>